<sequence>MKTTALALLIGLSASTLLAQSADSGNPVIEDCQLSLLPENEIEISAIKAGMLEQLNVHEGSIAEEGEVIAKLDDIEARMQLRVAQQKQQAAADRATDKVEEEYAEAAADAAEADLIDFRAANNAGVEGVVAPTELRAKELELTRAKLQIKKAFKDRQLAISDWRVAKVETEAADLEITRRRVTAPFSGQVVELFRKQGEWVDPGEPILKFVRYDVLQCDGYVNLEKYDPREVDGCEVTIEVHVGHGRLEQAKGRITYVEQQARNEGYFTYRVVAKVPNHVDRGRWALYPGLKATMTIHLGTANQAMTSRIEGLPSVERRAMNEGR</sequence>
<gene>
    <name evidence="4" type="ORF">NG895_21485</name>
</gene>
<dbReference type="EMBL" id="JAMXLR010000073">
    <property type="protein sequence ID" value="MCO6046480.1"/>
    <property type="molecule type" value="Genomic_DNA"/>
</dbReference>
<evidence type="ECO:0000256" key="2">
    <source>
        <dbReference type="ARBA" id="ARBA00023054"/>
    </source>
</evidence>
<keyword evidence="5" id="KW-1185">Reference proteome</keyword>
<dbReference type="Gene3D" id="2.40.30.170">
    <property type="match status" value="1"/>
</dbReference>
<name>A0A9X2JHW8_9BACT</name>
<dbReference type="Proteomes" id="UP001155241">
    <property type="component" value="Unassembled WGS sequence"/>
</dbReference>
<feature type="chain" id="PRO_5040939527" evidence="3">
    <location>
        <begin position="20"/>
        <end position="325"/>
    </location>
</feature>
<evidence type="ECO:0000313" key="4">
    <source>
        <dbReference type="EMBL" id="MCO6046480.1"/>
    </source>
</evidence>
<protein>
    <submittedName>
        <fullName evidence="4">HlyD family efflux transporter periplasmic adaptor subunit</fullName>
    </submittedName>
</protein>
<dbReference type="PANTHER" id="PTHR32347:SF23">
    <property type="entry name" value="BLL5650 PROTEIN"/>
    <property type="match status" value="1"/>
</dbReference>
<evidence type="ECO:0000256" key="3">
    <source>
        <dbReference type="SAM" id="SignalP"/>
    </source>
</evidence>
<evidence type="ECO:0000313" key="5">
    <source>
        <dbReference type="Proteomes" id="UP001155241"/>
    </source>
</evidence>
<dbReference type="PANTHER" id="PTHR32347">
    <property type="entry name" value="EFFLUX SYSTEM COMPONENT YKNX-RELATED"/>
    <property type="match status" value="1"/>
</dbReference>
<organism evidence="4 5">
    <name type="scientific">Aeoliella straminimaris</name>
    <dbReference type="NCBI Taxonomy" id="2954799"/>
    <lineage>
        <taxon>Bacteria</taxon>
        <taxon>Pseudomonadati</taxon>
        <taxon>Planctomycetota</taxon>
        <taxon>Planctomycetia</taxon>
        <taxon>Pirellulales</taxon>
        <taxon>Lacipirellulaceae</taxon>
        <taxon>Aeoliella</taxon>
    </lineage>
</organism>
<dbReference type="SUPFAM" id="SSF111369">
    <property type="entry name" value="HlyD-like secretion proteins"/>
    <property type="match status" value="1"/>
</dbReference>
<dbReference type="Gene3D" id="2.40.50.100">
    <property type="match status" value="1"/>
</dbReference>
<dbReference type="AlphaFoldDB" id="A0A9X2JHW8"/>
<dbReference type="GO" id="GO:0030313">
    <property type="term" value="C:cell envelope"/>
    <property type="evidence" value="ECO:0007669"/>
    <property type="project" value="UniProtKB-SubCell"/>
</dbReference>
<feature type="signal peptide" evidence="3">
    <location>
        <begin position="1"/>
        <end position="19"/>
    </location>
</feature>
<evidence type="ECO:0000256" key="1">
    <source>
        <dbReference type="ARBA" id="ARBA00004196"/>
    </source>
</evidence>
<comment type="caution">
    <text evidence="4">The sequence shown here is derived from an EMBL/GenBank/DDBJ whole genome shotgun (WGS) entry which is preliminary data.</text>
</comment>
<dbReference type="Gene3D" id="1.10.287.470">
    <property type="entry name" value="Helix hairpin bin"/>
    <property type="match status" value="1"/>
</dbReference>
<comment type="subcellular location">
    <subcellularLocation>
        <location evidence="1">Cell envelope</location>
    </subcellularLocation>
</comment>
<dbReference type="RefSeq" id="WP_252854593.1">
    <property type="nucleotide sequence ID" value="NZ_JAMXLR010000073.1"/>
</dbReference>
<reference evidence="4" key="1">
    <citation type="submission" date="2022-06" db="EMBL/GenBank/DDBJ databases">
        <title>Aeoliella straminimaris, a novel planctomycete from sediments.</title>
        <authorList>
            <person name="Vitorino I.R."/>
            <person name="Lage O.M."/>
        </authorList>
    </citation>
    <scope>NUCLEOTIDE SEQUENCE</scope>
    <source>
        <strain evidence="4">ICT_H6.2</strain>
    </source>
</reference>
<keyword evidence="2" id="KW-0175">Coiled coil</keyword>
<accession>A0A9X2JHW8</accession>
<proteinExistence type="predicted"/>
<keyword evidence="3" id="KW-0732">Signal</keyword>
<dbReference type="InterPro" id="IPR050465">
    <property type="entry name" value="UPF0194_transport"/>
</dbReference>